<dbReference type="PANTHER" id="PTHR43649">
    <property type="entry name" value="ARABINOSE-BINDING PROTEIN-RELATED"/>
    <property type="match status" value="1"/>
</dbReference>
<sequence>MKNTVNPWFARVAMLLLAFSLLLAACSQTPAPMEPEGVTETDTDTEKETPANTPEAKKDISVTVYDRGSVPAAEGTIEDNRWTKWLNEQGPANAKFIAVPRFESQQKLNVLFASSSAPDLIFEYAPHIKNPLIDQGLLMPLDELIEEQSTTYKQMLQEYPALKKVGTKSDGKIYEFARLAEVYPIHALLIREDWLKKLNLQVPQTTEELFEVAKAFAENDPDGNGENDTYGIAISLQSGQVVDQIFQATRWVVKDGTVTRNWDNFTAVTDFKKRLFDEGIIDKDFLNDKNGAKAKQDFVNGKVGIYPLQINWVSFAQNELTSLKKNVPDAVVTPIPYPKSPAGQFNPAFSNPVQATAVVNASTKNPDAVMKYIDFLVKPETANTLRNGIEGEHWQPGTNGCPEPVSMDKRKEEVAWNGDFQMMSSTILDTKCGKLEMGFNLSDPVQKEGFDMYKKAMEIYTDPSKPYVEITHPEHMPQLPKDIEAISAPMVKPIDDMFIKGILGGKGYTAEQATKEAKEMWDKGNGKAIEDWFKEWYEQDSDNAFLAKDIYEVMEQQQSQK</sequence>
<feature type="compositionally biased region" description="Basic and acidic residues" evidence="1">
    <location>
        <begin position="44"/>
        <end position="55"/>
    </location>
</feature>
<dbReference type="Proteomes" id="UP001229346">
    <property type="component" value="Unassembled WGS sequence"/>
</dbReference>
<name>A0ABT9TWY9_PAEHA</name>
<dbReference type="PROSITE" id="PS51257">
    <property type="entry name" value="PROKAR_LIPOPROTEIN"/>
    <property type="match status" value="1"/>
</dbReference>
<dbReference type="InterPro" id="IPR050490">
    <property type="entry name" value="Bact_solute-bd_prot1"/>
</dbReference>
<evidence type="ECO:0000313" key="3">
    <source>
        <dbReference type="EMBL" id="MDQ0111416.1"/>
    </source>
</evidence>
<feature type="signal peptide" evidence="2">
    <location>
        <begin position="1"/>
        <end position="24"/>
    </location>
</feature>
<evidence type="ECO:0000313" key="4">
    <source>
        <dbReference type="Proteomes" id="UP001229346"/>
    </source>
</evidence>
<keyword evidence="2" id="KW-0732">Signal</keyword>
<feature type="region of interest" description="Disordered" evidence="1">
    <location>
        <begin position="31"/>
        <end position="55"/>
    </location>
</feature>
<feature type="chain" id="PRO_5045919627" evidence="2">
    <location>
        <begin position="25"/>
        <end position="561"/>
    </location>
</feature>
<dbReference type="SUPFAM" id="SSF53850">
    <property type="entry name" value="Periplasmic binding protein-like II"/>
    <property type="match status" value="1"/>
</dbReference>
<evidence type="ECO:0000256" key="1">
    <source>
        <dbReference type="SAM" id="MobiDB-lite"/>
    </source>
</evidence>
<dbReference type="InterPro" id="IPR006059">
    <property type="entry name" value="SBP"/>
</dbReference>
<organism evidence="3 4">
    <name type="scientific">Paenibacillus harenae</name>
    <dbReference type="NCBI Taxonomy" id="306543"/>
    <lineage>
        <taxon>Bacteria</taxon>
        <taxon>Bacillati</taxon>
        <taxon>Bacillota</taxon>
        <taxon>Bacilli</taxon>
        <taxon>Bacillales</taxon>
        <taxon>Paenibacillaceae</taxon>
        <taxon>Paenibacillus</taxon>
    </lineage>
</organism>
<evidence type="ECO:0000256" key="2">
    <source>
        <dbReference type="SAM" id="SignalP"/>
    </source>
</evidence>
<keyword evidence="4" id="KW-1185">Reference proteome</keyword>
<dbReference type="PANTHER" id="PTHR43649:SF12">
    <property type="entry name" value="DIACETYLCHITOBIOSE BINDING PROTEIN DASA"/>
    <property type="match status" value="1"/>
</dbReference>
<dbReference type="EMBL" id="JAUSSU010000002">
    <property type="protein sequence ID" value="MDQ0111416.1"/>
    <property type="molecule type" value="Genomic_DNA"/>
</dbReference>
<dbReference type="Pfam" id="PF01547">
    <property type="entry name" value="SBP_bac_1"/>
    <property type="match status" value="1"/>
</dbReference>
<protein>
    <submittedName>
        <fullName evidence="3">Aldouronate transport system substrate-binding protein</fullName>
    </submittedName>
</protein>
<dbReference type="RefSeq" id="WP_307201383.1">
    <property type="nucleotide sequence ID" value="NZ_JAUSSU010000002.1"/>
</dbReference>
<proteinExistence type="predicted"/>
<dbReference type="Gene3D" id="3.40.190.10">
    <property type="entry name" value="Periplasmic binding protein-like II"/>
    <property type="match status" value="2"/>
</dbReference>
<comment type="caution">
    <text evidence="3">The sequence shown here is derived from an EMBL/GenBank/DDBJ whole genome shotgun (WGS) entry which is preliminary data.</text>
</comment>
<accession>A0ABT9TWY9</accession>
<gene>
    <name evidence="3" type="ORF">J2T15_000849</name>
</gene>
<reference evidence="3 4" key="1">
    <citation type="submission" date="2023-07" db="EMBL/GenBank/DDBJ databases">
        <title>Sorghum-associated microbial communities from plants grown in Nebraska, USA.</title>
        <authorList>
            <person name="Schachtman D."/>
        </authorList>
    </citation>
    <scope>NUCLEOTIDE SEQUENCE [LARGE SCALE GENOMIC DNA]</scope>
    <source>
        <strain evidence="3 4">CC482</strain>
    </source>
</reference>